<accession>A0A2W1F7D7</accession>
<dbReference type="Proteomes" id="UP000245464">
    <property type="component" value="Chromosome 9"/>
</dbReference>
<reference evidence="2" key="3">
    <citation type="journal article" date="2022" name="bioRxiv">
        <title>A global pangenome for the wheat fungal pathogen Pyrenophora tritici-repentis and prediction of effector protein structural homology.</title>
        <authorList>
            <person name="Moolhuijzen P."/>
            <person name="See P.T."/>
            <person name="Shi G."/>
            <person name="Powell H.R."/>
            <person name="Cockram J."/>
            <person name="Jorgensen L.N."/>
            <person name="Benslimane H."/>
            <person name="Strelkov S.E."/>
            <person name="Turner J."/>
            <person name="Liu Z."/>
            <person name="Moffat C.S."/>
        </authorList>
    </citation>
    <scope>NUCLEOTIDE SEQUENCE</scope>
    <source>
        <strain evidence="2">86-124</strain>
    </source>
</reference>
<dbReference type="Proteomes" id="UP000249757">
    <property type="component" value="Unassembled WGS sequence"/>
</dbReference>
<evidence type="ECO:0000313" key="3">
    <source>
        <dbReference type="Proteomes" id="UP000245464"/>
    </source>
</evidence>
<name>A0A2W1F7D7_9PLEO</name>
<reference evidence="4" key="4">
    <citation type="journal article" date="2022" name="Microb. Genom.">
        <title>A global pangenome for the wheat fungal pathogen Pyrenophora tritici-repentis and prediction of effector protein structural homology.</title>
        <authorList>
            <person name="Moolhuijzen P.M."/>
            <person name="See P.T."/>
            <person name="Shi G."/>
            <person name="Powell H.R."/>
            <person name="Cockram J."/>
            <person name="Jorgensen L.N."/>
            <person name="Benslimane H."/>
            <person name="Strelkov S.E."/>
            <person name="Turner J."/>
            <person name="Liu Z."/>
            <person name="Moffat C.S."/>
        </authorList>
    </citation>
    <scope>NUCLEOTIDE SEQUENCE [LARGE SCALE GENOMIC DNA]</scope>
</reference>
<reference evidence="2" key="2">
    <citation type="submission" date="2021-05" db="EMBL/GenBank/DDBJ databases">
        <authorList>
            <person name="Moolhuijzen P.M."/>
            <person name="Moffat C.S."/>
        </authorList>
    </citation>
    <scope>NUCLEOTIDE SEQUENCE</scope>
    <source>
        <strain evidence="2">86-124</strain>
    </source>
</reference>
<evidence type="ECO:0000313" key="4">
    <source>
        <dbReference type="Proteomes" id="UP000249757"/>
    </source>
</evidence>
<organism evidence="2 4">
    <name type="scientific">Pyrenophora tritici-repentis</name>
    <dbReference type="NCBI Taxonomy" id="45151"/>
    <lineage>
        <taxon>Eukaryota</taxon>
        <taxon>Fungi</taxon>
        <taxon>Dikarya</taxon>
        <taxon>Ascomycota</taxon>
        <taxon>Pezizomycotina</taxon>
        <taxon>Dothideomycetes</taxon>
        <taxon>Pleosporomycetidae</taxon>
        <taxon>Pleosporales</taxon>
        <taxon>Pleosporineae</taxon>
        <taxon>Pleosporaceae</taxon>
        <taxon>Pyrenophora</taxon>
    </lineage>
</organism>
<dbReference type="EMBL" id="NRDI02000002">
    <property type="protein sequence ID" value="KAI1519525.1"/>
    <property type="molecule type" value="Genomic_DNA"/>
</dbReference>
<comment type="caution">
    <text evidence="2">The sequence shown here is derived from an EMBL/GenBank/DDBJ whole genome shotgun (WGS) entry which is preliminary data.</text>
</comment>
<dbReference type="AlphaFoldDB" id="A0A2W1F7D7"/>
<protein>
    <submittedName>
        <fullName evidence="2">Uncharacterized protein</fullName>
    </submittedName>
</protein>
<sequence length="73" mass="7967">MNPSHPPYPGTAAHPESFGKRIADPSIEVIVGNSPNVFSWNLPIALLSSHSIFFAKEIARLNAIRTDKVANKK</sequence>
<proteinExistence type="predicted"/>
<dbReference type="EMBL" id="NQIK02000009">
    <property type="protein sequence ID" value="KAF7566577.1"/>
    <property type="molecule type" value="Genomic_DNA"/>
</dbReference>
<evidence type="ECO:0000313" key="1">
    <source>
        <dbReference type="EMBL" id="KAF7566577.1"/>
    </source>
</evidence>
<dbReference type="OrthoDB" id="1022638at2759"/>
<evidence type="ECO:0000313" key="2">
    <source>
        <dbReference type="EMBL" id="KAI1519525.1"/>
    </source>
</evidence>
<keyword evidence="4" id="KW-1185">Reference proteome</keyword>
<reference evidence="1 3" key="1">
    <citation type="journal article" date="2018" name="BMC Genomics">
        <title>Comparative genomics of the wheat fungal pathogen Pyrenophora tritici-repentis reveals chromosomal variations and genome plasticity.</title>
        <authorList>
            <person name="Moolhuijzen P."/>
            <person name="See P.T."/>
            <person name="Hane J.K."/>
            <person name="Shi G."/>
            <person name="Liu Z."/>
            <person name="Oliver R.P."/>
            <person name="Moffat C.S."/>
        </authorList>
    </citation>
    <scope>NUCLEOTIDE SEQUENCE [LARGE SCALE GENOMIC DNA]</scope>
    <source>
        <strain evidence="1">M4</strain>
    </source>
</reference>
<gene>
    <name evidence="2" type="ORF">Ptr86124_002653</name>
    <name evidence="1" type="ORF">PtrM4_148970</name>
</gene>